<dbReference type="EMBL" id="CM035419">
    <property type="protein sequence ID" value="KAH7414992.1"/>
    <property type="molecule type" value="Genomic_DNA"/>
</dbReference>
<protein>
    <submittedName>
        <fullName evidence="2">Uncharacterized protein</fullName>
    </submittedName>
</protein>
<dbReference type="PROSITE" id="PS51257">
    <property type="entry name" value="PROKAR_LIPOPROTEIN"/>
    <property type="match status" value="1"/>
</dbReference>
<comment type="caution">
    <text evidence="2">The sequence shown here is derived from an EMBL/GenBank/DDBJ whole genome shotgun (WGS) entry which is preliminary data.</text>
</comment>
<accession>A0A8T2TB88</accession>
<feature type="compositionally biased region" description="Acidic residues" evidence="1">
    <location>
        <begin position="102"/>
        <end position="111"/>
    </location>
</feature>
<dbReference type="Proteomes" id="UP000825935">
    <property type="component" value="Chromosome 14"/>
</dbReference>
<proteinExistence type="predicted"/>
<organism evidence="2 3">
    <name type="scientific">Ceratopteris richardii</name>
    <name type="common">Triangle waterfern</name>
    <dbReference type="NCBI Taxonomy" id="49495"/>
    <lineage>
        <taxon>Eukaryota</taxon>
        <taxon>Viridiplantae</taxon>
        <taxon>Streptophyta</taxon>
        <taxon>Embryophyta</taxon>
        <taxon>Tracheophyta</taxon>
        <taxon>Polypodiopsida</taxon>
        <taxon>Polypodiidae</taxon>
        <taxon>Polypodiales</taxon>
        <taxon>Pteridineae</taxon>
        <taxon>Pteridaceae</taxon>
        <taxon>Parkerioideae</taxon>
        <taxon>Ceratopteris</taxon>
    </lineage>
</organism>
<sequence length="129" mass="14326">MASVKSFIRLFGHPCLACRNPGAAGIFSGACRRGLNVATQYYVWGAGSTLLRTGQSHNWVPYNLHKMRSYGRDSGRVPGHAPSSSKCDEEDNDAFLFGRYDPDEEIDENDSDFFIPDLSSTEDDDKEDP</sequence>
<feature type="compositionally biased region" description="Acidic residues" evidence="1">
    <location>
        <begin position="120"/>
        <end position="129"/>
    </location>
</feature>
<evidence type="ECO:0000256" key="1">
    <source>
        <dbReference type="SAM" id="MobiDB-lite"/>
    </source>
</evidence>
<evidence type="ECO:0000313" key="2">
    <source>
        <dbReference type="EMBL" id="KAH7414993.1"/>
    </source>
</evidence>
<gene>
    <name evidence="2" type="ORF">KP509_14G022500</name>
</gene>
<keyword evidence="3" id="KW-1185">Reference proteome</keyword>
<reference evidence="2" key="1">
    <citation type="submission" date="2021-08" db="EMBL/GenBank/DDBJ databases">
        <title>WGS assembly of Ceratopteris richardii.</title>
        <authorList>
            <person name="Marchant D.B."/>
            <person name="Chen G."/>
            <person name="Jenkins J."/>
            <person name="Shu S."/>
            <person name="Leebens-Mack J."/>
            <person name="Grimwood J."/>
            <person name="Schmutz J."/>
            <person name="Soltis P."/>
            <person name="Soltis D."/>
            <person name="Chen Z.-H."/>
        </authorList>
    </citation>
    <scope>NUCLEOTIDE SEQUENCE</scope>
    <source>
        <strain evidence="2">Whitten #5841</strain>
        <tissue evidence="2">Leaf</tissue>
    </source>
</reference>
<dbReference type="AlphaFoldDB" id="A0A8T2TB88"/>
<name>A0A8T2TB88_CERRI</name>
<dbReference type="EMBL" id="CM035419">
    <property type="protein sequence ID" value="KAH7414993.1"/>
    <property type="molecule type" value="Genomic_DNA"/>
</dbReference>
<feature type="region of interest" description="Disordered" evidence="1">
    <location>
        <begin position="71"/>
        <end position="129"/>
    </location>
</feature>
<evidence type="ECO:0000313" key="3">
    <source>
        <dbReference type="Proteomes" id="UP000825935"/>
    </source>
</evidence>